<feature type="transmembrane region" description="Helical" evidence="2">
    <location>
        <begin position="440"/>
        <end position="460"/>
    </location>
</feature>
<keyword evidence="2" id="KW-0472">Membrane</keyword>
<feature type="transmembrane region" description="Helical" evidence="2">
    <location>
        <begin position="360"/>
        <end position="383"/>
    </location>
</feature>
<organism evidence="3 4">
    <name type="scientific">Setaria digitata</name>
    <dbReference type="NCBI Taxonomy" id="48799"/>
    <lineage>
        <taxon>Eukaryota</taxon>
        <taxon>Metazoa</taxon>
        <taxon>Ecdysozoa</taxon>
        <taxon>Nematoda</taxon>
        <taxon>Chromadorea</taxon>
        <taxon>Rhabditida</taxon>
        <taxon>Spirurina</taxon>
        <taxon>Spiruromorpha</taxon>
        <taxon>Filarioidea</taxon>
        <taxon>Setariidae</taxon>
        <taxon>Setaria</taxon>
    </lineage>
</organism>
<name>A0A915PKC5_9BILA</name>
<evidence type="ECO:0000256" key="2">
    <source>
        <dbReference type="SAM" id="Phobius"/>
    </source>
</evidence>
<feature type="transmembrane region" description="Helical" evidence="2">
    <location>
        <begin position="33"/>
        <end position="56"/>
    </location>
</feature>
<keyword evidence="2" id="KW-1133">Transmembrane helix</keyword>
<reference evidence="4" key="1">
    <citation type="submission" date="2022-11" db="UniProtKB">
        <authorList>
            <consortium name="WormBaseParasite"/>
        </authorList>
    </citation>
    <scope>IDENTIFICATION</scope>
</reference>
<keyword evidence="2" id="KW-0812">Transmembrane</keyword>
<sequence>MRWCCFLFWVGYRFTLAALAHFNWFTSIYMNCIYLVLWKSYDMLWFWMHLVLCICLKPLRTRNYLIVWFNLIHKRITRYPNSSYKKIYLLEYGKLKKSKVQKLNETSEAEGSDEEVEEESDADNKFTGAMEVERTKLEELNPRKLKISSAKSLTATMRVEEERECMKRIFWSGTVSSNSAILPHYNPNADRGMPTPPPRLKKQAAKSRKQHDPENGSLLFISRCWNLFHIPDIILTFLKSCKQCTYCREEKLNIVLKMESDGKNNASGVGSQVGLTAQVRRYLPLTKSGLGSSNVEDDIDILIPDFTNKRDLTSVKEIALREKRDKRSLKKRLQARRRAELPAVAKYEAKQKTISNAVELLLQILQMMASFAILIGNVRRIFYLVHFNWLKPDKHGYDNIGLVMLWSCAVFLDVLLFWISIIWTYCLQWHLCCRLGLLKFWMWVLMLAVIGGVFMLYPMLYVQDNLDVNWCQFKANSTLAQYQPKW</sequence>
<feature type="compositionally biased region" description="Acidic residues" evidence="1">
    <location>
        <begin position="107"/>
        <end position="121"/>
    </location>
</feature>
<dbReference type="WBParaSite" id="sdigi.contig146.g5221.t1">
    <property type="protein sequence ID" value="sdigi.contig146.g5221.t1"/>
    <property type="gene ID" value="sdigi.contig146.g5221"/>
</dbReference>
<keyword evidence="3" id="KW-1185">Reference proteome</keyword>
<feature type="region of interest" description="Disordered" evidence="1">
    <location>
        <begin position="104"/>
        <end position="125"/>
    </location>
</feature>
<feature type="compositionally biased region" description="Basic residues" evidence="1">
    <location>
        <begin position="199"/>
        <end position="209"/>
    </location>
</feature>
<dbReference type="Proteomes" id="UP000887581">
    <property type="component" value="Unplaced"/>
</dbReference>
<protein>
    <submittedName>
        <fullName evidence="4">Uncharacterized protein</fullName>
    </submittedName>
</protein>
<evidence type="ECO:0000256" key="1">
    <source>
        <dbReference type="SAM" id="MobiDB-lite"/>
    </source>
</evidence>
<evidence type="ECO:0000313" key="3">
    <source>
        <dbReference type="Proteomes" id="UP000887581"/>
    </source>
</evidence>
<evidence type="ECO:0000313" key="4">
    <source>
        <dbReference type="WBParaSite" id="sdigi.contig146.g5221.t1"/>
    </source>
</evidence>
<feature type="transmembrane region" description="Helical" evidence="2">
    <location>
        <begin position="403"/>
        <end position="428"/>
    </location>
</feature>
<accession>A0A915PKC5</accession>
<proteinExistence type="predicted"/>
<feature type="region of interest" description="Disordered" evidence="1">
    <location>
        <begin position="186"/>
        <end position="213"/>
    </location>
</feature>
<dbReference type="AlphaFoldDB" id="A0A915PKC5"/>